<dbReference type="Gene3D" id="1.10.510.10">
    <property type="entry name" value="Transferase(Phosphotransferase) domain 1"/>
    <property type="match status" value="1"/>
</dbReference>
<dbReference type="Proteomes" id="UP000054549">
    <property type="component" value="Unassembled WGS sequence"/>
</dbReference>
<evidence type="ECO:0000256" key="2">
    <source>
        <dbReference type="SAM" id="MobiDB-lite"/>
    </source>
</evidence>
<proteinExistence type="predicted"/>
<dbReference type="SUPFAM" id="SSF56112">
    <property type="entry name" value="Protein kinase-like (PK-like)"/>
    <property type="match status" value="1"/>
</dbReference>
<dbReference type="EMBL" id="KN818253">
    <property type="protein sequence ID" value="KIL63987.1"/>
    <property type="molecule type" value="Genomic_DNA"/>
</dbReference>
<dbReference type="InParanoid" id="A0A0C2WQP3"/>
<feature type="coiled-coil region" evidence="1">
    <location>
        <begin position="122"/>
        <end position="233"/>
    </location>
</feature>
<evidence type="ECO:0000313" key="4">
    <source>
        <dbReference type="Proteomes" id="UP000054549"/>
    </source>
</evidence>
<dbReference type="OrthoDB" id="3028765at2759"/>
<organism evidence="3 4">
    <name type="scientific">Amanita muscaria (strain Koide BX008)</name>
    <dbReference type="NCBI Taxonomy" id="946122"/>
    <lineage>
        <taxon>Eukaryota</taxon>
        <taxon>Fungi</taxon>
        <taxon>Dikarya</taxon>
        <taxon>Basidiomycota</taxon>
        <taxon>Agaricomycotina</taxon>
        <taxon>Agaricomycetes</taxon>
        <taxon>Agaricomycetidae</taxon>
        <taxon>Agaricales</taxon>
        <taxon>Pluteineae</taxon>
        <taxon>Amanitaceae</taxon>
        <taxon>Amanita</taxon>
    </lineage>
</organism>
<evidence type="ECO:0000313" key="3">
    <source>
        <dbReference type="EMBL" id="KIL63987.1"/>
    </source>
</evidence>
<evidence type="ECO:0008006" key="5">
    <source>
        <dbReference type="Google" id="ProtNLM"/>
    </source>
</evidence>
<keyword evidence="4" id="KW-1185">Reference proteome</keyword>
<keyword evidence="1" id="KW-0175">Coiled coil</keyword>
<gene>
    <name evidence="3" type="ORF">M378DRAFT_641378</name>
</gene>
<dbReference type="InterPro" id="IPR011009">
    <property type="entry name" value="Kinase-like_dom_sf"/>
</dbReference>
<evidence type="ECO:0000256" key="1">
    <source>
        <dbReference type="SAM" id="Coils"/>
    </source>
</evidence>
<accession>A0A0C2WQP3</accession>
<dbReference type="HOGENOM" id="CLU_031481_0_0_1"/>
<name>A0A0C2WQP3_AMAMK</name>
<reference evidence="3 4" key="1">
    <citation type="submission" date="2014-04" db="EMBL/GenBank/DDBJ databases">
        <title>Evolutionary Origins and Diversification of the Mycorrhizal Mutualists.</title>
        <authorList>
            <consortium name="DOE Joint Genome Institute"/>
            <consortium name="Mycorrhizal Genomics Consortium"/>
            <person name="Kohler A."/>
            <person name="Kuo A."/>
            <person name="Nagy L.G."/>
            <person name="Floudas D."/>
            <person name="Copeland A."/>
            <person name="Barry K.W."/>
            <person name="Cichocki N."/>
            <person name="Veneault-Fourrey C."/>
            <person name="LaButti K."/>
            <person name="Lindquist E.A."/>
            <person name="Lipzen A."/>
            <person name="Lundell T."/>
            <person name="Morin E."/>
            <person name="Murat C."/>
            <person name="Riley R."/>
            <person name="Ohm R."/>
            <person name="Sun H."/>
            <person name="Tunlid A."/>
            <person name="Henrissat B."/>
            <person name="Grigoriev I.V."/>
            <person name="Hibbett D.S."/>
            <person name="Martin F."/>
        </authorList>
    </citation>
    <scope>NUCLEOTIDE SEQUENCE [LARGE SCALE GENOMIC DNA]</scope>
    <source>
        <strain evidence="3 4">Koide BX008</strain>
    </source>
</reference>
<feature type="region of interest" description="Disordered" evidence="2">
    <location>
        <begin position="457"/>
        <end position="476"/>
    </location>
</feature>
<sequence>MLRAYASFNSYSCFRCRIQEILSGDVPFESVLNEGAIIRKVMKGQRPDRIESFHSDFMWDIISRCWEQEPAGRLPTKTVLELLQPTVDWKIHWKKEVEEAQAKIGEKDVALTKVGKKMAVLKEQMAEAMAKTEDNLKALKEEKEKTHELETKITIQTEEIKRLQAILEKRTAKPPSPEHAAEQRIAEKEEKIARLESDVAHLNLILKEKTTALSSAKETNQRKHEEIRQMKTARLPSTDGGTPLPPAVVNKADTISVADVAELVMALNAQIELTSSLINDSLFFDQESPSTGKELDIVWDELNDYIGSWLCNDLKRRSKELIVEPDPLINQLTLQTGLVNACNRIINDWNPPFGIDDLVSSRTYSSIAKTRGQATADAWKALSWTYTTVLQSDRQEANKRYLTEVLLRLITAVGGSLESGGILPSQYKEKVEDIVQKAVGLHKTVSEDVTSMELATYTSPSDTPFDASQMEDTGGGRRSYSLVVCTLGMGLRGRMREESGKKKGSNEEWDVIMKSVVVLASTLS</sequence>
<protein>
    <recommendedName>
        <fullName evidence="5">Serine-threonine/tyrosine-protein kinase catalytic domain-containing protein</fullName>
    </recommendedName>
</protein>
<dbReference type="AlphaFoldDB" id="A0A0C2WQP3"/>